<keyword evidence="2" id="KW-0732">Signal</keyword>
<evidence type="ECO:0000259" key="3">
    <source>
        <dbReference type="Pfam" id="PF17802"/>
    </source>
</evidence>
<proteinExistence type="predicted"/>
<gene>
    <name evidence="4" type="ORF">K340107D12_40450</name>
</gene>
<reference evidence="4 5" key="1">
    <citation type="submission" date="2024-04" db="EMBL/GenBank/DDBJ databases">
        <title>Defined microbial consortia suppress multidrug-resistant proinflammatory Enterobacteriaceae via ecological control.</title>
        <authorList>
            <person name="Furuichi M."/>
            <person name="Kawaguchi T."/>
            <person name="Pust M."/>
            <person name="Yasuma K."/>
            <person name="Plichta D."/>
            <person name="Hasegawa N."/>
            <person name="Ohya T."/>
            <person name="Bhattarai S."/>
            <person name="Sasajima S."/>
            <person name="Aoto Y."/>
            <person name="Tuganbaev T."/>
            <person name="Yaginuma M."/>
            <person name="Ueda M."/>
            <person name="Okahashi N."/>
            <person name="Amafuji K."/>
            <person name="Kiridooshi Y."/>
            <person name="Sugita K."/>
            <person name="Strazar M."/>
            <person name="Skelly A."/>
            <person name="Suda W."/>
            <person name="Hattori M."/>
            <person name="Nakamoto N."/>
            <person name="Caballero S."/>
            <person name="Norman J."/>
            <person name="Olle B."/>
            <person name="Tanoue T."/>
            <person name="Arita M."/>
            <person name="Bucci V."/>
            <person name="Atarashi K."/>
            <person name="Xavier R."/>
            <person name="Honda K."/>
        </authorList>
    </citation>
    <scope>NUCLEOTIDE SEQUENCE [LARGE SCALE GENOMIC DNA]</scope>
    <source>
        <strain evidence="5">k34-0107-D12</strain>
    </source>
</reference>
<dbReference type="InterPro" id="IPR013783">
    <property type="entry name" value="Ig-like_fold"/>
</dbReference>
<feature type="transmembrane region" description="Helical" evidence="1">
    <location>
        <begin position="495"/>
        <end position="518"/>
    </location>
</feature>
<dbReference type="EMBL" id="BAABZQ010000001">
    <property type="protein sequence ID" value="GAA6501229.1"/>
    <property type="molecule type" value="Genomic_DNA"/>
</dbReference>
<feature type="transmembrane region" description="Helical" evidence="1">
    <location>
        <begin position="525"/>
        <end position="547"/>
    </location>
</feature>
<sequence length="595" mass="65672">MKKMLKRLCTGFLALATVVTALPTTPVHAESKQYWTESAERVGIIEKVMNDGSIGSTFNEGYMKVEGETAYCIDINTDFKNGYKTRADASSRMSADQISDVALSLEYVKQYGEAHKELNCKQVYLLEQCVVWQRLSVHLGWQCDNVRASYDEIPKATQDEVFSGARAFVKENKGRYECGGYIYSGEGQELGQFWAKLNVGNAKLQKTSNNTSITDGNGNYSIAGATYGVFSDKDCTKQLATPTTDENGNTDVAEVKAGTVYIKELSAPAGYKVDKTVYPLTIKAGETATLKVSDTPKVTDTLIELFKIDMETQKDNPQGNASLAGAEFTWKYYAGFYNKDNLPAEATRTWVTKTIAETDSNGTTHYITKLADAYKVSGDSFYMQDGKAVLPLGTLTCEETKSPTGYLLDGAYMQANGSEEQIKGLYLTQITEDGDLAVLTGSNQFSVSDKVIRGGVKIQKRDLETGDTKPQGSATLVRLFTGTNEAVYKIAINGFMIFVFSFLFSGFNIFSSAIFTALSNGKLSALISFLRTFGFIMIGLLVMPQFIEITGVWLAVPVAEILTLCISLYLNFRLWRSWNNQNNSYEKIQNWKIVG</sequence>
<protein>
    <recommendedName>
        <fullName evidence="3">SpaA-like prealbumin fold domain-containing protein</fullName>
    </recommendedName>
</protein>
<feature type="chain" id="PRO_5045553269" description="SpaA-like prealbumin fold domain-containing protein" evidence="2">
    <location>
        <begin position="30"/>
        <end position="595"/>
    </location>
</feature>
<feature type="signal peptide" evidence="2">
    <location>
        <begin position="1"/>
        <end position="29"/>
    </location>
</feature>
<dbReference type="Proteomes" id="UP001600941">
    <property type="component" value="Unassembled WGS sequence"/>
</dbReference>
<evidence type="ECO:0000256" key="2">
    <source>
        <dbReference type="SAM" id="SignalP"/>
    </source>
</evidence>
<dbReference type="Pfam" id="PF17802">
    <property type="entry name" value="SpaA"/>
    <property type="match status" value="1"/>
</dbReference>
<name>A0ABQ0BXG2_9FIRM</name>
<dbReference type="InterPro" id="IPR041033">
    <property type="entry name" value="SpaA_PFL_dom_1"/>
</dbReference>
<feature type="transmembrane region" description="Helical" evidence="1">
    <location>
        <begin position="553"/>
        <end position="572"/>
    </location>
</feature>
<dbReference type="Gene3D" id="2.60.40.10">
    <property type="entry name" value="Immunoglobulins"/>
    <property type="match status" value="2"/>
</dbReference>
<evidence type="ECO:0000313" key="5">
    <source>
        <dbReference type="Proteomes" id="UP001600941"/>
    </source>
</evidence>
<keyword evidence="1" id="KW-0812">Transmembrane</keyword>
<comment type="caution">
    <text evidence="4">The sequence shown here is derived from an EMBL/GenBank/DDBJ whole genome shotgun (WGS) entry which is preliminary data.</text>
</comment>
<keyword evidence="1" id="KW-1133">Transmembrane helix</keyword>
<accession>A0ABQ0BXG2</accession>
<feature type="domain" description="SpaA-like prealbumin fold" evidence="3">
    <location>
        <begin position="214"/>
        <end position="295"/>
    </location>
</feature>
<organism evidence="4 5">
    <name type="scientific">Blautia parvula</name>
    <dbReference type="NCBI Taxonomy" id="2877527"/>
    <lineage>
        <taxon>Bacteria</taxon>
        <taxon>Bacillati</taxon>
        <taxon>Bacillota</taxon>
        <taxon>Clostridia</taxon>
        <taxon>Lachnospirales</taxon>
        <taxon>Lachnospiraceae</taxon>
        <taxon>Blautia</taxon>
    </lineage>
</organism>
<evidence type="ECO:0000313" key="4">
    <source>
        <dbReference type="EMBL" id="GAA6501229.1"/>
    </source>
</evidence>
<keyword evidence="5" id="KW-1185">Reference proteome</keyword>
<evidence type="ECO:0000256" key="1">
    <source>
        <dbReference type="SAM" id="Phobius"/>
    </source>
</evidence>
<keyword evidence="1" id="KW-0472">Membrane</keyword>